<dbReference type="AlphaFoldDB" id="A0A9P0PJ85"/>
<accession>A0A9P0PJ85</accession>
<dbReference type="EMBL" id="CAKOFQ010006995">
    <property type="protein sequence ID" value="CAH1986237.1"/>
    <property type="molecule type" value="Genomic_DNA"/>
</dbReference>
<comment type="caution">
    <text evidence="1">The sequence shown here is derived from an EMBL/GenBank/DDBJ whole genome shotgun (WGS) entry which is preliminary data.</text>
</comment>
<dbReference type="Proteomes" id="UP001152888">
    <property type="component" value="Unassembled WGS sequence"/>
</dbReference>
<proteinExistence type="predicted"/>
<protein>
    <submittedName>
        <fullName evidence="1">Uncharacterized protein</fullName>
    </submittedName>
</protein>
<evidence type="ECO:0000313" key="2">
    <source>
        <dbReference type="Proteomes" id="UP001152888"/>
    </source>
</evidence>
<reference evidence="1" key="1">
    <citation type="submission" date="2022-03" db="EMBL/GenBank/DDBJ databases">
        <authorList>
            <person name="Sayadi A."/>
        </authorList>
    </citation>
    <scope>NUCLEOTIDE SEQUENCE</scope>
</reference>
<evidence type="ECO:0000313" key="1">
    <source>
        <dbReference type="EMBL" id="CAH1986237.1"/>
    </source>
</evidence>
<sequence>MPLNSVYYRGTVATAVITTPPRKRRLPEEWNEIPVQVSPEAPKRAKTLLERPLGGDETGLRRSGRARNAPRNRYPFIVHVHTKRELKLTNRGIPEECLVSAISDMEYFKLFIIFEDFKVLQNSLLCFK</sequence>
<organism evidence="1 2">
    <name type="scientific">Acanthoscelides obtectus</name>
    <name type="common">Bean weevil</name>
    <name type="synonym">Bruchus obtectus</name>
    <dbReference type="NCBI Taxonomy" id="200917"/>
    <lineage>
        <taxon>Eukaryota</taxon>
        <taxon>Metazoa</taxon>
        <taxon>Ecdysozoa</taxon>
        <taxon>Arthropoda</taxon>
        <taxon>Hexapoda</taxon>
        <taxon>Insecta</taxon>
        <taxon>Pterygota</taxon>
        <taxon>Neoptera</taxon>
        <taxon>Endopterygota</taxon>
        <taxon>Coleoptera</taxon>
        <taxon>Polyphaga</taxon>
        <taxon>Cucujiformia</taxon>
        <taxon>Chrysomeloidea</taxon>
        <taxon>Chrysomelidae</taxon>
        <taxon>Bruchinae</taxon>
        <taxon>Bruchini</taxon>
        <taxon>Acanthoscelides</taxon>
    </lineage>
</organism>
<name>A0A9P0PJ85_ACAOB</name>
<gene>
    <name evidence="1" type="ORF">ACAOBT_LOCUS17130</name>
</gene>
<keyword evidence="2" id="KW-1185">Reference proteome</keyword>